<dbReference type="Gene3D" id="2.60.40.10">
    <property type="entry name" value="Immunoglobulins"/>
    <property type="match status" value="2"/>
</dbReference>
<dbReference type="SMART" id="SM00409">
    <property type="entry name" value="IG"/>
    <property type="match status" value="2"/>
</dbReference>
<name>A0A672U7A7_STRHB</name>
<dbReference type="FunFam" id="2.60.40.10:FF:000022">
    <property type="entry name" value="Cardiac titin"/>
    <property type="match status" value="2"/>
</dbReference>
<dbReference type="InterPro" id="IPR003598">
    <property type="entry name" value="Ig_sub2"/>
</dbReference>
<sequence length="249" mass="27641">MPTSVVALREGQSTTFECQVVGTPEIHITWYLDGNEVTDHAKYGISFIDGLATLKLTQARVSDSGIYVCEAHNDAGSESCSIELKVKEPPTFVRELRPTEVVKGLEAILECEVTGTPPFEVKWLKNNKEMFSSKKYAISIKESVFTLNVTNCDVSDVGEYQCIISNEGGSCSCSTRLSLKGQSFRKHTHNIVCSSKKVTSVFLPFFVLGRSINSSCIYQKTNQKGYRSGIFYSNGVQSLWVTPHYCKMV</sequence>
<proteinExistence type="predicted"/>
<dbReference type="InterPro" id="IPR003599">
    <property type="entry name" value="Ig_sub"/>
</dbReference>
<dbReference type="InParanoid" id="A0A672U7A7"/>
<dbReference type="InterPro" id="IPR007110">
    <property type="entry name" value="Ig-like_dom"/>
</dbReference>
<keyword evidence="5" id="KW-1185">Reference proteome</keyword>
<reference evidence="4" key="3">
    <citation type="submission" date="2025-09" db="UniProtKB">
        <authorList>
            <consortium name="Ensembl"/>
        </authorList>
    </citation>
    <scope>IDENTIFICATION</scope>
</reference>
<evidence type="ECO:0000313" key="4">
    <source>
        <dbReference type="Ensembl" id="ENSSHBP00005010439.1"/>
    </source>
</evidence>
<dbReference type="InterPro" id="IPR013098">
    <property type="entry name" value="Ig_I-set"/>
</dbReference>
<keyword evidence="1" id="KW-0732">Signal</keyword>
<feature type="domain" description="Ig-like" evidence="3">
    <location>
        <begin position="1"/>
        <end position="85"/>
    </location>
</feature>
<accession>A0A672U7A7</accession>
<dbReference type="Ensembl" id="ENSSHBT00005012565.1">
    <property type="protein sequence ID" value="ENSSHBP00005010439.1"/>
    <property type="gene ID" value="ENSSHBG00005009073.1"/>
</dbReference>
<dbReference type="GeneTree" id="ENSGT01110000267173"/>
<keyword evidence="2" id="KW-1015">Disulfide bond</keyword>
<dbReference type="InterPro" id="IPR036179">
    <property type="entry name" value="Ig-like_dom_sf"/>
</dbReference>
<reference evidence="4 5" key="1">
    <citation type="submission" date="2019-11" db="EMBL/GenBank/DDBJ databases">
        <title>Strigops habroptila (kakapo) genome, bStrHab1, primary haplotype, v2.</title>
        <authorList>
            <person name="Jarvis E.D."/>
            <person name="Howard J."/>
            <person name="Rhie A."/>
            <person name="Phillippy A."/>
            <person name="Korlach J."/>
            <person name="Digby A."/>
            <person name="Iorns D."/>
            <person name="Eason D."/>
            <person name="Robertson B."/>
            <person name="Raemaekers T."/>
            <person name="Howe K."/>
            <person name="Lewin H."/>
            <person name="Damas J."/>
            <person name="Hastie A."/>
            <person name="Tracey A."/>
            <person name="Chow W."/>
            <person name="Fedrigo O."/>
        </authorList>
    </citation>
    <scope>NUCLEOTIDE SEQUENCE [LARGE SCALE GENOMIC DNA]</scope>
</reference>
<dbReference type="CDD" id="cd00096">
    <property type="entry name" value="Ig"/>
    <property type="match status" value="1"/>
</dbReference>
<protein>
    <recommendedName>
        <fullName evidence="3">Ig-like domain-containing protein</fullName>
    </recommendedName>
</protein>
<dbReference type="InterPro" id="IPR013783">
    <property type="entry name" value="Ig-like_fold"/>
</dbReference>
<dbReference type="SMART" id="SM00408">
    <property type="entry name" value="IGc2"/>
    <property type="match status" value="2"/>
</dbReference>
<dbReference type="Proteomes" id="UP000472266">
    <property type="component" value="Chromosome 6"/>
</dbReference>
<dbReference type="GO" id="GO:0005886">
    <property type="term" value="C:plasma membrane"/>
    <property type="evidence" value="ECO:0007669"/>
    <property type="project" value="TreeGrafter"/>
</dbReference>
<evidence type="ECO:0000313" key="5">
    <source>
        <dbReference type="Proteomes" id="UP000472266"/>
    </source>
</evidence>
<dbReference type="PROSITE" id="PS50835">
    <property type="entry name" value="IG_LIKE"/>
    <property type="match status" value="2"/>
</dbReference>
<evidence type="ECO:0000256" key="2">
    <source>
        <dbReference type="ARBA" id="ARBA00023157"/>
    </source>
</evidence>
<evidence type="ECO:0000256" key="1">
    <source>
        <dbReference type="ARBA" id="ARBA00022729"/>
    </source>
</evidence>
<dbReference type="PANTHER" id="PTHR45080">
    <property type="entry name" value="CONTACTIN 5"/>
    <property type="match status" value="1"/>
</dbReference>
<dbReference type="GO" id="GO:0007156">
    <property type="term" value="P:homophilic cell adhesion via plasma membrane adhesion molecules"/>
    <property type="evidence" value="ECO:0007669"/>
    <property type="project" value="TreeGrafter"/>
</dbReference>
<organism evidence="4 5">
    <name type="scientific">Strigops habroptila</name>
    <name type="common">Kakapo</name>
    <dbReference type="NCBI Taxonomy" id="2489341"/>
    <lineage>
        <taxon>Eukaryota</taxon>
        <taxon>Metazoa</taxon>
        <taxon>Chordata</taxon>
        <taxon>Craniata</taxon>
        <taxon>Vertebrata</taxon>
        <taxon>Euteleostomi</taxon>
        <taxon>Archelosauria</taxon>
        <taxon>Archosauria</taxon>
        <taxon>Dinosauria</taxon>
        <taxon>Saurischia</taxon>
        <taxon>Theropoda</taxon>
        <taxon>Coelurosauria</taxon>
        <taxon>Aves</taxon>
        <taxon>Neognathae</taxon>
        <taxon>Neoaves</taxon>
        <taxon>Telluraves</taxon>
        <taxon>Australaves</taxon>
        <taxon>Psittaciformes</taxon>
        <taxon>Psittacidae</taxon>
        <taxon>Strigops</taxon>
    </lineage>
</organism>
<dbReference type="SUPFAM" id="SSF48726">
    <property type="entry name" value="Immunoglobulin"/>
    <property type="match status" value="2"/>
</dbReference>
<dbReference type="PANTHER" id="PTHR45080:SF8">
    <property type="entry name" value="IG-LIKE DOMAIN-CONTAINING PROTEIN"/>
    <property type="match status" value="1"/>
</dbReference>
<dbReference type="OMA" id="VWKVCLV"/>
<dbReference type="InterPro" id="IPR050958">
    <property type="entry name" value="Cell_Adh-Cytoskel_Orgn"/>
</dbReference>
<evidence type="ECO:0000259" key="3">
    <source>
        <dbReference type="PROSITE" id="PS50835"/>
    </source>
</evidence>
<dbReference type="Pfam" id="PF07679">
    <property type="entry name" value="I-set"/>
    <property type="match status" value="2"/>
</dbReference>
<feature type="domain" description="Ig-like" evidence="3">
    <location>
        <begin position="90"/>
        <end position="178"/>
    </location>
</feature>
<dbReference type="AlphaFoldDB" id="A0A672U7A7"/>
<reference evidence="4" key="2">
    <citation type="submission" date="2025-08" db="UniProtKB">
        <authorList>
            <consortium name="Ensembl"/>
        </authorList>
    </citation>
    <scope>IDENTIFICATION</scope>
</reference>